<accession>D9SQ30</accession>
<reference evidence="1 2" key="1">
    <citation type="submission" date="2010-08" db="EMBL/GenBank/DDBJ databases">
        <title>Complete sequence of Clostridium cellulovorans 743B.</title>
        <authorList>
            <consortium name="US DOE Joint Genome Institute"/>
            <person name="Lucas S."/>
            <person name="Copeland A."/>
            <person name="Lapidus A."/>
            <person name="Cheng J.-F."/>
            <person name="Bruce D."/>
            <person name="Goodwin L."/>
            <person name="Pitluck S."/>
            <person name="Chertkov O."/>
            <person name="Detter J.C."/>
            <person name="Han C."/>
            <person name="Tapia R."/>
            <person name="Land M."/>
            <person name="Hauser L."/>
            <person name="Chang Y.-J."/>
            <person name="Jeffries C."/>
            <person name="Kyrpides N."/>
            <person name="Ivanova N."/>
            <person name="Mikhailova N."/>
            <person name="Hemme C.L."/>
            <person name="Woyke T."/>
        </authorList>
    </citation>
    <scope>NUCLEOTIDE SEQUENCE [LARGE SCALE GENOMIC DNA]</scope>
    <source>
        <strain evidence="2">ATCC 35296 / DSM 3052 / OCM 3 / 743B</strain>
    </source>
</reference>
<protein>
    <submittedName>
        <fullName evidence="1">Uncharacterized protein</fullName>
    </submittedName>
</protein>
<dbReference type="HOGENOM" id="CLU_2286573_0_0_9"/>
<evidence type="ECO:0000313" key="2">
    <source>
        <dbReference type="Proteomes" id="UP000002730"/>
    </source>
</evidence>
<dbReference type="RefSeq" id="WP_010074679.1">
    <property type="nucleotide sequence ID" value="NC_014393.1"/>
</dbReference>
<dbReference type="EMBL" id="CP002160">
    <property type="protein sequence ID" value="ADL52166.1"/>
    <property type="molecule type" value="Genomic_DNA"/>
</dbReference>
<dbReference type="AlphaFoldDB" id="D9SQ30"/>
<name>D9SQ30_CLOC7</name>
<dbReference type="KEGG" id="ccb:Clocel_2453"/>
<gene>
    <name evidence="1" type="ordered locus">Clocel_2453</name>
</gene>
<keyword evidence="2" id="KW-1185">Reference proteome</keyword>
<dbReference type="OrthoDB" id="1954397at2"/>
<dbReference type="STRING" id="573061.Clocel_2453"/>
<evidence type="ECO:0000313" key="1">
    <source>
        <dbReference type="EMBL" id="ADL52166.1"/>
    </source>
</evidence>
<organism evidence="1 2">
    <name type="scientific">Clostridium cellulovorans (strain ATCC 35296 / DSM 3052 / OCM 3 / 743B)</name>
    <dbReference type="NCBI Taxonomy" id="573061"/>
    <lineage>
        <taxon>Bacteria</taxon>
        <taxon>Bacillati</taxon>
        <taxon>Bacillota</taxon>
        <taxon>Clostridia</taxon>
        <taxon>Eubacteriales</taxon>
        <taxon>Clostridiaceae</taxon>
        <taxon>Clostridium</taxon>
    </lineage>
</organism>
<sequence>MECKSVLFKVVEMKVDEVHSFEIGQSVQVSVNGNRFSQKIVSRIEVVKREFDDKANIFIDIFMGNLNLCTVIAREDYILDIYEGSSYKDYVLRKAEDFDYN</sequence>
<dbReference type="Proteomes" id="UP000002730">
    <property type="component" value="Chromosome"/>
</dbReference>
<dbReference type="eggNOG" id="ENOG5032JFI">
    <property type="taxonomic scope" value="Bacteria"/>
</dbReference>
<proteinExistence type="predicted"/>